<dbReference type="Gene3D" id="3.40.50.150">
    <property type="entry name" value="Vaccinia Virus protein VP39"/>
    <property type="match status" value="1"/>
</dbReference>
<gene>
    <name evidence="1" type="ORF">D3874_27190</name>
</gene>
<dbReference type="Pfam" id="PF12692">
    <property type="entry name" value="Methyltransf_17"/>
    <property type="match status" value="1"/>
</dbReference>
<evidence type="ECO:0000313" key="2">
    <source>
        <dbReference type="Proteomes" id="UP000284605"/>
    </source>
</evidence>
<proteinExistence type="predicted"/>
<sequence length="159" mass="16937">MSRLDSFIRRMMAQRDVIAAAASLIDGLPGPILELGLGNGRTYHHLRETFPDRRIIAFDRALAAHSASIPPPGDLVLGEIDETARAFAGIGAALVHADIATGTVEGDRRLAGWLPALIRDLLAPGGIAASGSPLELPDLRPLTLPAGVPEGRYFLYRRA</sequence>
<accession>A0A418VUD4</accession>
<dbReference type="InterPro" id="IPR025690">
    <property type="entry name" value="Methyltransf_put"/>
</dbReference>
<dbReference type="InterPro" id="IPR029063">
    <property type="entry name" value="SAM-dependent_MTases_sf"/>
</dbReference>
<keyword evidence="2" id="KW-1185">Reference proteome</keyword>
<evidence type="ECO:0008006" key="3">
    <source>
        <dbReference type="Google" id="ProtNLM"/>
    </source>
</evidence>
<organism evidence="1 2">
    <name type="scientific">Oleomonas cavernae</name>
    <dbReference type="NCBI Taxonomy" id="2320859"/>
    <lineage>
        <taxon>Bacteria</taxon>
        <taxon>Pseudomonadati</taxon>
        <taxon>Pseudomonadota</taxon>
        <taxon>Alphaproteobacteria</taxon>
        <taxon>Acetobacterales</taxon>
        <taxon>Acetobacteraceae</taxon>
        <taxon>Oleomonas</taxon>
    </lineage>
</organism>
<protein>
    <recommendedName>
        <fullName evidence="3">S-adenosyl-L-methionine methyltransferase</fullName>
    </recommendedName>
</protein>
<evidence type="ECO:0000313" key="1">
    <source>
        <dbReference type="EMBL" id="RJF80772.1"/>
    </source>
</evidence>
<comment type="caution">
    <text evidence="1">The sequence shown here is derived from an EMBL/GenBank/DDBJ whole genome shotgun (WGS) entry which is preliminary data.</text>
</comment>
<dbReference type="OrthoDB" id="7348097at2"/>
<reference evidence="1 2" key="1">
    <citation type="submission" date="2018-09" db="EMBL/GenBank/DDBJ databases">
        <authorList>
            <person name="Zhu H."/>
        </authorList>
    </citation>
    <scope>NUCLEOTIDE SEQUENCE [LARGE SCALE GENOMIC DNA]</scope>
    <source>
        <strain evidence="1 2">K1W22B-8</strain>
    </source>
</reference>
<dbReference type="SUPFAM" id="SSF53335">
    <property type="entry name" value="S-adenosyl-L-methionine-dependent methyltransferases"/>
    <property type="match status" value="1"/>
</dbReference>
<dbReference type="AlphaFoldDB" id="A0A418VUD4"/>
<dbReference type="Proteomes" id="UP000284605">
    <property type="component" value="Unassembled WGS sequence"/>
</dbReference>
<dbReference type="EMBL" id="QYUK01000016">
    <property type="protein sequence ID" value="RJF80772.1"/>
    <property type="molecule type" value="Genomic_DNA"/>
</dbReference>
<name>A0A418VUD4_9PROT</name>